<dbReference type="CDD" id="cd17321">
    <property type="entry name" value="MFS_MMR_MDR_like"/>
    <property type="match status" value="1"/>
</dbReference>
<dbReference type="PANTHER" id="PTHR42718">
    <property type="entry name" value="MAJOR FACILITATOR SUPERFAMILY MULTIDRUG TRANSPORTER MFSC"/>
    <property type="match status" value="1"/>
</dbReference>
<evidence type="ECO:0000313" key="10">
    <source>
        <dbReference type="Proteomes" id="UP000280668"/>
    </source>
</evidence>
<feature type="transmembrane region" description="Helical" evidence="7">
    <location>
        <begin position="202"/>
        <end position="221"/>
    </location>
</feature>
<evidence type="ECO:0000256" key="7">
    <source>
        <dbReference type="SAM" id="Phobius"/>
    </source>
</evidence>
<gene>
    <name evidence="9" type="ORF">EDD31_1701</name>
</gene>
<keyword evidence="2" id="KW-0813">Transport</keyword>
<evidence type="ECO:0000256" key="2">
    <source>
        <dbReference type="ARBA" id="ARBA00022448"/>
    </source>
</evidence>
<feature type="transmembrane region" description="Helical" evidence="7">
    <location>
        <begin position="140"/>
        <end position="160"/>
    </location>
</feature>
<dbReference type="Gene3D" id="1.20.1720.10">
    <property type="entry name" value="Multidrug resistance protein D"/>
    <property type="match status" value="1"/>
</dbReference>
<dbReference type="Gene3D" id="1.20.1250.20">
    <property type="entry name" value="MFS general substrate transporter like domains"/>
    <property type="match status" value="1"/>
</dbReference>
<feature type="transmembrane region" description="Helical" evidence="7">
    <location>
        <begin position="166"/>
        <end position="190"/>
    </location>
</feature>
<dbReference type="InterPro" id="IPR020846">
    <property type="entry name" value="MFS_dom"/>
</dbReference>
<dbReference type="InterPro" id="IPR036259">
    <property type="entry name" value="MFS_trans_sf"/>
</dbReference>
<evidence type="ECO:0000256" key="4">
    <source>
        <dbReference type="ARBA" id="ARBA00022692"/>
    </source>
</evidence>
<dbReference type="SUPFAM" id="SSF103473">
    <property type="entry name" value="MFS general substrate transporter"/>
    <property type="match status" value="1"/>
</dbReference>
<evidence type="ECO:0000256" key="3">
    <source>
        <dbReference type="ARBA" id="ARBA00022475"/>
    </source>
</evidence>
<feature type="transmembrane region" description="Helical" evidence="7">
    <location>
        <begin position="82"/>
        <end position="101"/>
    </location>
</feature>
<dbReference type="InterPro" id="IPR011701">
    <property type="entry name" value="MFS"/>
</dbReference>
<dbReference type="RefSeq" id="WP_123303759.1">
    <property type="nucleotide sequence ID" value="NZ_RKHK01000001.1"/>
</dbReference>
<dbReference type="Proteomes" id="UP000280668">
    <property type="component" value="Unassembled WGS sequence"/>
</dbReference>
<sequence>MSETTVLRASRRTWAGLALLTLPMVMLSTDLTVLFFAMPAISTDLSPGPTQALWIVHVYGFLIAGLLISMGRLGDRIGPRKLLLVGAAAFGVLAVLAAFSTSATMLVVIRALLGIAGATLMPSLFSLLRVMFTDEKQRRLAIAIMMSAFSVGGAAGPLLGGVLLEFFWWGSVFLVNVPFMVLLVAVGPWLLPERSDLESARLDVASVLLSVAGMLAVVYGLQEIAADTDSGAGTAWLHLAIMAAGAGLLAWFVRRQGRLRDPLFDLSLLRDRRIAAPLTSVLLVGIGLVGTYYLLTQFLQGVAGLSALHAAYWTLPYVAANIAGFLAAPALAGRIRPAIIATGGTAIGALGLGLTAVATSASSSIPSIMGLFAVAAVGQGMAFALLSDMIISSAPAERAGSAAAAQEVSGELGTAAGIAIGGAIGLLVYRTQLARTMPDGVPDSERESALNGIHTVPSEGADDLLRAAQDAFAAGVATFAWVAAALMAVSAIFLGWTLVRAPRQPAPVRRR</sequence>
<evidence type="ECO:0000256" key="6">
    <source>
        <dbReference type="ARBA" id="ARBA00023136"/>
    </source>
</evidence>
<feature type="domain" description="Major facilitator superfamily (MFS) profile" evidence="8">
    <location>
        <begin position="16"/>
        <end position="503"/>
    </location>
</feature>
<feature type="transmembrane region" description="Helical" evidence="7">
    <location>
        <begin position="368"/>
        <end position="391"/>
    </location>
</feature>
<feature type="transmembrane region" description="Helical" evidence="7">
    <location>
        <begin position="52"/>
        <end position="70"/>
    </location>
</feature>
<feature type="transmembrane region" description="Helical" evidence="7">
    <location>
        <begin position="412"/>
        <end position="429"/>
    </location>
</feature>
<feature type="transmembrane region" description="Helical" evidence="7">
    <location>
        <begin position="17"/>
        <end position="40"/>
    </location>
</feature>
<keyword evidence="5 7" id="KW-1133">Transmembrane helix</keyword>
<dbReference type="PANTHER" id="PTHR42718:SF47">
    <property type="entry name" value="METHYL VIOLOGEN RESISTANCE PROTEIN SMVA"/>
    <property type="match status" value="1"/>
</dbReference>
<keyword evidence="10" id="KW-1185">Reference proteome</keyword>
<keyword evidence="4 7" id="KW-0812">Transmembrane</keyword>
<dbReference type="GO" id="GO:0022857">
    <property type="term" value="F:transmembrane transporter activity"/>
    <property type="evidence" value="ECO:0007669"/>
    <property type="project" value="InterPro"/>
</dbReference>
<feature type="transmembrane region" description="Helical" evidence="7">
    <location>
        <begin position="310"/>
        <end position="332"/>
    </location>
</feature>
<comment type="caution">
    <text evidence="9">The sequence shown here is derived from an EMBL/GenBank/DDBJ whole genome shotgun (WGS) entry which is preliminary data.</text>
</comment>
<reference evidence="9 10" key="1">
    <citation type="submission" date="2018-11" db="EMBL/GenBank/DDBJ databases">
        <title>Sequencing the genomes of 1000 actinobacteria strains.</title>
        <authorList>
            <person name="Klenk H.-P."/>
        </authorList>
    </citation>
    <scope>NUCLEOTIDE SEQUENCE [LARGE SCALE GENOMIC DNA]</scope>
    <source>
        <strain evidence="9 10">DSM 11294</strain>
    </source>
</reference>
<evidence type="ECO:0000256" key="5">
    <source>
        <dbReference type="ARBA" id="ARBA00022989"/>
    </source>
</evidence>
<proteinExistence type="predicted"/>
<evidence type="ECO:0000256" key="1">
    <source>
        <dbReference type="ARBA" id="ARBA00004651"/>
    </source>
</evidence>
<dbReference type="GO" id="GO:0005886">
    <property type="term" value="C:plasma membrane"/>
    <property type="evidence" value="ECO:0007669"/>
    <property type="project" value="UniProtKB-SubCell"/>
</dbReference>
<dbReference type="OrthoDB" id="9781469at2"/>
<feature type="transmembrane region" description="Helical" evidence="7">
    <location>
        <begin position="472"/>
        <end position="499"/>
    </location>
</feature>
<dbReference type="EMBL" id="RKHK01000001">
    <property type="protein sequence ID" value="ROR73324.1"/>
    <property type="molecule type" value="Genomic_DNA"/>
</dbReference>
<keyword evidence="3" id="KW-1003">Cell membrane</keyword>
<protein>
    <submittedName>
        <fullName evidence="9">DHA2 family multidrug resistance protein-like MFS transporter</fullName>
    </submittedName>
</protein>
<evidence type="ECO:0000259" key="8">
    <source>
        <dbReference type="PROSITE" id="PS50850"/>
    </source>
</evidence>
<name>A0A3N2BE56_9MICO</name>
<evidence type="ECO:0000313" key="9">
    <source>
        <dbReference type="EMBL" id="ROR73324.1"/>
    </source>
</evidence>
<feature type="transmembrane region" description="Helical" evidence="7">
    <location>
        <begin position="107"/>
        <end position="128"/>
    </location>
</feature>
<dbReference type="AlphaFoldDB" id="A0A3N2BE56"/>
<feature type="transmembrane region" description="Helical" evidence="7">
    <location>
        <begin position="274"/>
        <end position="295"/>
    </location>
</feature>
<dbReference type="PROSITE" id="PS50850">
    <property type="entry name" value="MFS"/>
    <property type="match status" value="1"/>
</dbReference>
<comment type="subcellular location">
    <subcellularLocation>
        <location evidence="1">Cell membrane</location>
        <topology evidence="1">Multi-pass membrane protein</topology>
    </subcellularLocation>
</comment>
<accession>A0A3N2BE56</accession>
<dbReference type="Pfam" id="PF07690">
    <property type="entry name" value="MFS_1"/>
    <property type="match status" value="1"/>
</dbReference>
<feature type="transmembrane region" description="Helical" evidence="7">
    <location>
        <begin position="233"/>
        <end position="253"/>
    </location>
</feature>
<feature type="transmembrane region" description="Helical" evidence="7">
    <location>
        <begin position="339"/>
        <end position="362"/>
    </location>
</feature>
<organism evidence="9 10">
    <name type="scientific">Bogoriella caseilytica</name>
    <dbReference type="NCBI Taxonomy" id="56055"/>
    <lineage>
        <taxon>Bacteria</taxon>
        <taxon>Bacillati</taxon>
        <taxon>Actinomycetota</taxon>
        <taxon>Actinomycetes</taxon>
        <taxon>Micrococcales</taxon>
        <taxon>Bogoriellaceae</taxon>
        <taxon>Bogoriella</taxon>
    </lineage>
</organism>
<keyword evidence="6 7" id="KW-0472">Membrane</keyword>